<organism evidence="1">
    <name type="scientific">CrAss-like virus sp. ctYsL76</name>
    <dbReference type="NCBI Taxonomy" id="2826826"/>
    <lineage>
        <taxon>Viruses</taxon>
        <taxon>Duplodnaviria</taxon>
        <taxon>Heunggongvirae</taxon>
        <taxon>Uroviricota</taxon>
        <taxon>Caudoviricetes</taxon>
        <taxon>Crassvirales</taxon>
    </lineage>
</organism>
<keyword evidence="1" id="KW-0067">ATP-binding</keyword>
<dbReference type="EMBL" id="BK015689">
    <property type="protein sequence ID" value="DAE19947.1"/>
    <property type="molecule type" value="Genomic_DNA"/>
</dbReference>
<evidence type="ECO:0000313" key="1">
    <source>
        <dbReference type="EMBL" id="DAE19947.1"/>
    </source>
</evidence>
<dbReference type="GO" id="GO:0004386">
    <property type="term" value="F:helicase activity"/>
    <property type="evidence" value="ECO:0007669"/>
    <property type="project" value="UniProtKB-KW"/>
</dbReference>
<keyword evidence="1" id="KW-0378">Hydrolase</keyword>
<sequence>MLDEVHGCASPGNLYIFECVEYKYLLGLTAT</sequence>
<proteinExistence type="predicted"/>
<reference evidence="1" key="1">
    <citation type="journal article" date="2021" name="Proc. Natl. Acad. Sci. U.S.A.">
        <title>A Catalog of Tens of Thousands of Viruses from Human Metagenomes Reveals Hidden Associations with Chronic Diseases.</title>
        <authorList>
            <person name="Tisza M.J."/>
            <person name="Buck C.B."/>
        </authorList>
    </citation>
    <scope>NUCLEOTIDE SEQUENCE</scope>
    <source>
        <strain evidence="1">CtYsL76</strain>
    </source>
</reference>
<keyword evidence="1" id="KW-0347">Helicase</keyword>
<name>A0A8S5QMB6_9CAUD</name>
<protein>
    <submittedName>
        <fullName evidence="1">ATP-dependent DNA helicase</fullName>
    </submittedName>
</protein>
<keyword evidence="1" id="KW-0547">Nucleotide-binding</keyword>
<accession>A0A8S5QMB6</accession>